<dbReference type="RefSeq" id="XP_018292923.1">
    <property type="nucleotide sequence ID" value="XM_018431175.1"/>
</dbReference>
<evidence type="ECO:0000313" key="2">
    <source>
        <dbReference type="Proteomes" id="UP000077315"/>
    </source>
</evidence>
<dbReference type="OrthoDB" id="2276543at2759"/>
<gene>
    <name evidence="1" type="ORF">PHYBLDRAFT_144239</name>
</gene>
<dbReference type="InParanoid" id="A0A162UFX2"/>
<dbReference type="AlphaFoldDB" id="A0A162UFX2"/>
<organism evidence="1 2">
    <name type="scientific">Phycomyces blakesleeanus (strain ATCC 8743b / DSM 1359 / FGSC 10004 / NBRC 33097 / NRRL 1555)</name>
    <dbReference type="NCBI Taxonomy" id="763407"/>
    <lineage>
        <taxon>Eukaryota</taxon>
        <taxon>Fungi</taxon>
        <taxon>Fungi incertae sedis</taxon>
        <taxon>Mucoromycota</taxon>
        <taxon>Mucoromycotina</taxon>
        <taxon>Mucoromycetes</taxon>
        <taxon>Mucorales</taxon>
        <taxon>Phycomycetaceae</taxon>
        <taxon>Phycomyces</taxon>
    </lineage>
</organism>
<evidence type="ECO:0000313" key="1">
    <source>
        <dbReference type="EMBL" id="OAD74883.1"/>
    </source>
</evidence>
<protein>
    <submittedName>
        <fullName evidence="1">Uncharacterized protein</fullName>
    </submittedName>
</protein>
<dbReference type="GeneID" id="28992081"/>
<sequence length="63" mass="7297">MQVKIKNEFGILKERFYSLKSIPKAKCRWEDIEKAEVECLQKTGYSEESDVVDGSQNIDVNTK</sequence>
<keyword evidence="2" id="KW-1185">Reference proteome</keyword>
<dbReference type="EMBL" id="KV440978">
    <property type="protein sequence ID" value="OAD74883.1"/>
    <property type="molecule type" value="Genomic_DNA"/>
</dbReference>
<dbReference type="Proteomes" id="UP000077315">
    <property type="component" value="Unassembled WGS sequence"/>
</dbReference>
<dbReference type="VEuPathDB" id="FungiDB:PHYBLDRAFT_144239"/>
<reference evidence="2" key="1">
    <citation type="submission" date="2015-06" db="EMBL/GenBank/DDBJ databases">
        <title>Expansion of signal transduction pathways in fungi by whole-genome duplication.</title>
        <authorList>
            <consortium name="DOE Joint Genome Institute"/>
            <person name="Corrochano L.M."/>
            <person name="Kuo A."/>
            <person name="Marcet-Houben M."/>
            <person name="Polaino S."/>
            <person name="Salamov A."/>
            <person name="Villalobos J.M."/>
            <person name="Alvarez M.I."/>
            <person name="Avalos J."/>
            <person name="Benito E.P."/>
            <person name="Benoit I."/>
            <person name="Burger G."/>
            <person name="Camino L.P."/>
            <person name="Canovas D."/>
            <person name="Cerda-Olmedo E."/>
            <person name="Cheng J.-F."/>
            <person name="Dominguez A."/>
            <person name="Elias M."/>
            <person name="Eslava A.P."/>
            <person name="Glaser F."/>
            <person name="Grimwood J."/>
            <person name="Gutierrez G."/>
            <person name="Heitman J."/>
            <person name="Henrissat B."/>
            <person name="Iturriaga E.A."/>
            <person name="Lang B.F."/>
            <person name="Lavin J.L."/>
            <person name="Lee S."/>
            <person name="Li W."/>
            <person name="Lindquist E."/>
            <person name="Lopez-Garcia S."/>
            <person name="Luque E.M."/>
            <person name="Marcos A.T."/>
            <person name="Martin J."/>
            <person name="McCluskey K."/>
            <person name="Medina H.R."/>
            <person name="Miralles-Duran A."/>
            <person name="Miyazaki A."/>
            <person name="Munoz-Torres E."/>
            <person name="Oguiza J.A."/>
            <person name="Ohm R."/>
            <person name="Olmedo M."/>
            <person name="Orejas M."/>
            <person name="Ortiz-Castellanos L."/>
            <person name="Pisabarro A.G."/>
            <person name="Rodriguez-Romero J."/>
            <person name="Ruiz-Herrera J."/>
            <person name="Ruiz-Vazquez R."/>
            <person name="Sanz C."/>
            <person name="Schackwitz W."/>
            <person name="Schmutz J."/>
            <person name="Shahriari M."/>
            <person name="Shelest E."/>
            <person name="Silva-Franco F."/>
            <person name="Soanes D."/>
            <person name="Syed K."/>
            <person name="Tagua V.G."/>
            <person name="Talbot N.J."/>
            <person name="Thon M."/>
            <person name="De vries R.P."/>
            <person name="Wiebenga A."/>
            <person name="Yadav J.S."/>
            <person name="Braun E.L."/>
            <person name="Baker S."/>
            <person name="Garre V."/>
            <person name="Horwitz B."/>
            <person name="Torres-Martinez S."/>
            <person name="Idnurm A."/>
            <person name="Herrera-Estrella A."/>
            <person name="Gabaldon T."/>
            <person name="Grigoriev I.V."/>
        </authorList>
    </citation>
    <scope>NUCLEOTIDE SEQUENCE [LARGE SCALE GENOMIC DNA]</scope>
    <source>
        <strain evidence="2">NRRL 1555(-)</strain>
    </source>
</reference>
<accession>A0A162UFX2</accession>
<proteinExistence type="predicted"/>
<name>A0A162UFX2_PHYB8</name>